<dbReference type="EMBL" id="CM023482">
    <property type="protein sequence ID" value="KAH6939604.1"/>
    <property type="molecule type" value="Genomic_DNA"/>
</dbReference>
<comment type="caution">
    <text evidence="1">The sequence shown here is derived from an EMBL/GenBank/DDBJ whole genome shotgun (WGS) entry which is preliminary data.</text>
</comment>
<dbReference type="Proteomes" id="UP000821845">
    <property type="component" value="Chromosome 2"/>
</dbReference>
<keyword evidence="2" id="KW-1185">Reference proteome</keyword>
<protein>
    <submittedName>
        <fullName evidence="1">Uncharacterized protein</fullName>
    </submittedName>
</protein>
<sequence length="221" mass="24739">MNTRVDSDADDRLHVLETDVRHDGGSNEMVVPAALRVEPMLYTEDVPFAFAAGTLAVLVATGLYRAAIPGIASSMSHPQERSVMNKFEDCVQKLAGDVLNISLPAHKDAPFNGHSLPAHIFWMLAARTAHEALRLATLSFKRAVNWPSYWKKSQRTFFRRFCLLTCGSRDEDNGQTGATQRVLCLLPVSSMPEFFNVFECHNRSTAHRYTTCILDRELVLD</sequence>
<name>A0ACB7T0S9_HYAAI</name>
<reference evidence="1" key="1">
    <citation type="submission" date="2020-05" db="EMBL/GenBank/DDBJ databases">
        <title>Large-scale comparative analyses of tick genomes elucidate their genetic diversity and vector capacities.</title>
        <authorList>
            <person name="Jia N."/>
            <person name="Wang J."/>
            <person name="Shi W."/>
            <person name="Du L."/>
            <person name="Sun Y."/>
            <person name="Zhan W."/>
            <person name="Jiang J."/>
            <person name="Wang Q."/>
            <person name="Zhang B."/>
            <person name="Ji P."/>
            <person name="Sakyi L.B."/>
            <person name="Cui X."/>
            <person name="Yuan T."/>
            <person name="Jiang B."/>
            <person name="Yang W."/>
            <person name="Lam T.T.-Y."/>
            <person name="Chang Q."/>
            <person name="Ding S."/>
            <person name="Wang X."/>
            <person name="Zhu J."/>
            <person name="Ruan X."/>
            <person name="Zhao L."/>
            <person name="Wei J."/>
            <person name="Que T."/>
            <person name="Du C."/>
            <person name="Cheng J."/>
            <person name="Dai P."/>
            <person name="Han X."/>
            <person name="Huang E."/>
            <person name="Gao Y."/>
            <person name="Liu J."/>
            <person name="Shao H."/>
            <person name="Ye R."/>
            <person name="Li L."/>
            <person name="Wei W."/>
            <person name="Wang X."/>
            <person name="Wang C."/>
            <person name="Yang T."/>
            <person name="Huo Q."/>
            <person name="Li W."/>
            <person name="Guo W."/>
            <person name="Chen H."/>
            <person name="Zhou L."/>
            <person name="Ni X."/>
            <person name="Tian J."/>
            <person name="Zhou Y."/>
            <person name="Sheng Y."/>
            <person name="Liu T."/>
            <person name="Pan Y."/>
            <person name="Xia L."/>
            <person name="Li J."/>
            <person name="Zhao F."/>
            <person name="Cao W."/>
        </authorList>
    </citation>
    <scope>NUCLEOTIDE SEQUENCE</scope>
    <source>
        <strain evidence="1">Hyas-2018</strain>
    </source>
</reference>
<accession>A0ACB7T0S9</accession>
<evidence type="ECO:0000313" key="1">
    <source>
        <dbReference type="EMBL" id="KAH6939604.1"/>
    </source>
</evidence>
<evidence type="ECO:0000313" key="2">
    <source>
        <dbReference type="Proteomes" id="UP000821845"/>
    </source>
</evidence>
<proteinExistence type="predicted"/>
<gene>
    <name evidence="1" type="ORF">HPB50_019944</name>
</gene>
<organism evidence="1 2">
    <name type="scientific">Hyalomma asiaticum</name>
    <name type="common">Tick</name>
    <dbReference type="NCBI Taxonomy" id="266040"/>
    <lineage>
        <taxon>Eukaryota</taxon>
        <taxon>Metazoa</taxon>
        <taxon>Ecdysozoa</taxon>
        <taxon>Arthropoda</taxon>
        <taxon>Chelicerata</taxon>
        <taxon>Arachnida</taxon>
        <taxon>Acari</taxon>
        <taxon>Parasitiformes</taxon>
        <taxon>Ixodida</taxon>
        <taxon>Ixodoidea</taxon>
        <taxon>Ixodidae</taxon>
        <taxon>Hyalomminae</taxon>
        <taxon>Hyalomma</taxon>
    </lineage>
</organism>